<keyword evidence="2" id="KW-1185">Reference proteome</keyword>
<evidence type="ECO:0000313" key="1">
    <source>
        <dbReference type="EMBL" id="PHH58683.1"/>
    </source>
</evidence>
<dbReference type="GO" id="GO:0017025">
    <property type="term" value="F:TBP-class protein binding"/>
    <property type="evidence" value="ECO:0007669"/>
    <property type="project" value="TreeGrafter"/>
</dbReference>
<proteinExistence type="predicted"/>
<accession>A0A2C5XTG5</accession>
<protein>
    <submittedName>
        <fullName evidence="1">Uncharacterized protein</fullName>
    </submittedName>
</protein>
<comment type="caution">
    <text evidence="1">The sequence shown here is derived from an EMBL/GenBank/DDBJ whole genome shotgun (WGS) entry which is preliminary data.</text>
</comment>
<organism evidence="1 2">
    <name type="scientific">Ophiocordyceps australis</name>
    <dbReference type="NCBI Taxonomy" id="1399860"/>
    <lineage>
        <taxon>Eukaryota</taxon>
        <taxon>Fungi</taxon>
        <taxon>Dikarya</taxon>
        <taxon>Ascomycota</taxon>
        <taxon>Pezizomycotina</taxon>
        <taxon>Sordariomycetes</taxon>
        <taxon>Hypocreomycetidae</taxon>
        <taxon>Hypocreales</taxon>
        <taxon>Ophiocordycipitaceae</taxon>
        <taxon>Ophiocordyceps</taxon>
    </lineage>
</organism>
<dbReference type="AlphaFoldDB" id="A0A2C5XTG5"/>
<dbReference type="GO" id="GO:0070860">
    <property type="term" value="C:RNA polymerase I core factor complex"/>
    <property type="evidence" value="ECO:0007669"/>
    <property type="project" value="TreeGrafter"/>
</dbReference>
<dbReference type="OrthoDB" id="2159786at2759"/>
<name>A0A2C5XTG5_9HYPO</name>
<dbReference type="GO" id="GO:0001164">
    <property type="term" value="F:RNA polymerase I core promoter sequence-specific DNA binding"/>
    <property type="evidence" value="ECO:0007669"/>
    <property type="project" value="TreeGrafter"/>
</dbReference>
<dbReference type="InterPro" id="IPR053029">
    <property type="entry name" value="RNA_pol_I-specific_init_factor"/>
</dbReference>
<dbReference type="GO" id="GO:0042790">
    <property type="term" value="P:nucleolar large rRNA transcription by RNA polymerase I"/>
    <property type="evidence" value="ECO:0007669"/>
    <property type="project" value="TreeGrafter"/>
</dbReference>
<sequence>MKQSEQATSAASQRQLDVLLRSIVQFLDKGDLDKAARAFGLVLKLIDHKSHPLEIRNYNIWALGCEVLIRHSMLPEPQGRQCDDSLEIGNRDNVDIQRASGMPNIWGLSRNIRSIKTYFEMLKIQYPQHNPLHASANYSGYQLANLILDVYRIHAEHRLSLARIDLQQQKAGSIALESDDGDDSERRHSDSSRLLYDQRQELNRQTLVSINAVFQSLDMAEYGMPITMRQDFDRLKNVLSLYMKDLAVALSQ</sequence>
<dbReference type="Proteomes" id="UP000226192">
    <property type="component" value="Unassembled WGS sequence"/>
</dbReference>
<gene>
    <name evidence="1" type="ORF">CDD81_4875</name>
</gene>
<dbReference type="PANTHER" id="PTHR28244">
    <property type="entry name" value="RNA POLYMERASE I-SPECIFIC TRANSCRIPTION INITIATION FACTOR RRN11"/>
    <property type="match status" value="1"/>
</dbReference>
<dbReference type="PANTHER" id="PTHR28244:SF3">
    <property type="entry name" value="EXTRACELLULAR MUTANT PROTEIN 11 C-TERMINAL DOMAIN-CONTAINING PROTEIN"/>
    <property type="match status" value="1"/>
</dbReference>
<dbReference type="STRING" id="1399860.A0A2C5XTG5"/>
<dbReference type="EMBL" id="NJET01000341">
    <property type="protein sequence ID" value="PHH58683.1"/>
    <property type="molecule type" value="Genomic_DNA"/>
</dbReference>
<reference evidence="1 2" key="1">
    <citation type="submission" date="2017-06" db="EMBL/GenBank/DDBJ databases">
        <title>Ant-infecting Ophiocordyceps genomes reveal a high diversity of potential behavioral manipulation genes and a possible major role for enterotoxins.</title>
        <authorList>
            <person name="De Bekker C."/>
            <person name="Evans H.C."/>
            <person name="Brachmann A."/>
            <person name="Hughes D.P."/>
        </authorList>
    </citation>
    <scope>NUCLEOTIDE SEQUENCE [LARGE SCALE GENOMIC DNA]</scope>
    <source>
        <strain evidence="1 2">Map64</strain>
    </source>
</reference>
<evidence type="ECO:0000313" key="2">
    <source>
        <dbReference type="Proteomes" id="UP000226192"/>
    </source>
</evidence>